<feature type="region of interest" description="Disordered" evidence="1">
    <location>
        <begin position="1"/>
        <end position="61"/>
    </location>
</feature>
<evidence type="ECO:0000313" key="3">
    <source>
        <dbReference type="Proteomes" id="UP000002487"/>
    </source>
</evidence>
<gene>
    <name evidence="2" type="ordered locus">MA_2005</name>
</gene>
<evidence type="ECO:0000313" key="2">
    <source>
        <dbReference type="EMBL" id="AAM05408.1"/>
    </source>
</evidence>
<evidence type="ECO:0008006" key="4">
    <source>
        <dbReference type="Google" id="ProtNLM"/>
    </source>
</evidence>
<sequence length="273" mass="31581">MLVPKNRRSTWLQENRYLKKKNQPEKNRLGKKKRNPKTKLPEKKEKKEHKRMKFDEKTGSFPEEPDCTDMCNTHNYANETGLRIYGQGKPVRLFVAGLHGDEWKDTTEILLKIKPPENGILAVIPLVSKGEYISTLDPAYYPVMGTDILKAVEALNPEVYIELHSYSGENLEKLAGRDRLERIGVPAYSVLKAGVLLGSVSPWIRREYFPKEALCLSFEIQKGNPLSREFVADMLEVLKETGSRDEFIEYLRNKFPEQAKKAIEDYRRFYGEI</sequence>
<protein>
    <recommendedName>
        <fullName evidence="4">DUF2119 domain-containing protein</fullName>
    </recommendedName>
</protein>
<dbReference type="HOGENOM" id="CLU_087505_0_0_2"/>
<dbReference type="Pfam" id="PF09892">
    <property type="entry name" value="DUF2119"/>
    <property type="match status" value="1"/>
</dbReference>
<name>Q8TPA8_METAC</name>
<proteinExistence type="predicted"/>
<evidence type="ECO:0000256" key="1">
    <source>
        <dbReference type="SAM" id="MobiDB-lite"/>
    </source>
</evidence>
<reference evidence="2 3" key="1">
    <citation type="journal article" date="2002" name="Genome Res.">
        <title>The genome of Methanosarcina acetivorans reveals extensive metabolic and physiological diversity.</title>
        <authorList>
            <person name="Galagan J.E."/>
            <person name="Nusbaum C."/>
            <person name="Roy A."/>
            <person name="Endrizzi M.G."/>
            <person name="Macdonald P."/>
            <person name="FitzHugh W."/>
            <person name="Calvo S."/>
            <person name="Engels R."/>
            <person name="Smirnov S."/>
            <person name="Atnoor D."/>
            <person name="Brown A."/>
            <person name="Allen N."/>
            <person name="Naylor J."/>
            <person name="Stange-Thomann N."/>
            <person name="DeArellano K."/>
            <person name="Johnson R."/>
            <person name="Linton L."/>
            <person name="McEwan P."/>
            <person name="McKernan K."/>
            <person name="Talamas J."/>
            <person name="Tirrell A."/>
            <person name="Ye W."/>
            <person name="Zimmer A."/>
            <person name="Barber R.D."/>
            <person name="Cann I."/>
            <person name="Graham D.E."/>
            <person name="Grahame D.A."/>
            <person name="Guss A."/>
            <person name="Hedderich R."/>
            <person name="Ingram-Smith C."/>
            <person name="Kuettner C.H."/>
            <person name="Krzycki J.A."/>
            <person name="Leigh J.A."/>
            <person name="Li W."/>
            <person name="Liu J."/>
            <person name="Mukhopadhyay B."/>
            <person name="Reeve J.N."/>
            <person name="Smith K."/>
            <person name="Springer T.A."/>
            <person name="Umayam L.A."/>
            <person name="White O."/>
            <person name="White R.H."/>
            <person name="de Macario E.C."/>
            <person name="Ferry J.G."/>
            <person name="Jarrell K.F."/>
            <person name="Jing H."/>
            <person name="Macario A.J.L."/>
            <person name="Paulsen I."/>
            <person name="Pritchett M."/>
            <person name="Sowers K.R."/>
            <person name="Swanson R.V."/>
            <person name="Zinder S.H."/>
            <person name="Lander E."/>
            <person name="Metcalf W.W."/>
            <person name="Birren B."/>
        </authorList>
    </citation>
    <scope>NUCLEOTIDE SEQUENCE [LARGE SCALE GENOMIC DNA]</scope>
    <source>
        <strain evidence="3">ATCC 35395 / DSM 2834 / JCM 12185 / C2A</strain>
    </source>
</reference>
<dbReference type="PhylomeDB" id="Q8TPA8"/>
<keyword evidence="3" id="KW-1185">Reference proteome</keyword>
<dbReference type="EnsemblBacteria" id="AAM05408">
    <property type="protein sequence ID" value="AAM05408"/>
    <property type="gene ID" value="MA_2005"/>
</dbReference>
<dbReference type="InterPro" id="IPR019218">
    <property type="entry name" value="DUF2119"/>
</dbReference>
<organism evidence="2 3">
    <name type="scientific">Methanosarcina acetivorans (strain ATCC 35395 / DSM 2834 / JCM 12185 / C2A)</name>
    <dbReference type="NCBI Taxonomy" id="188937"/>
    <lineage>
        <taxon>Archaea</taxon>
        <taxon>Methanobacteriati</taxon>
        <taxon>Methanobacteriota</taxon>
        <taxon>Stenosarchaea group</taxon>
        <taxon>Methanomicrobia</taxon>
        <taxon>Methanosarcinales</taxon>
        <taxon>Methanosarcinaceae</taxon>
        <taxon>Methanosarcina</taxon>
    </lineage>
</organism>
<dbReference type="AlphaFoldDB" id="Q8TPA8"/>
<dbReference type="EMBL" id="AE010299">
    <property type="protein sequence ID" value="AAM05408.1"/>
    <property type="molecule type" value="Genomic_DNA"/>
</dbReference>
<dbReference type="InParanoid" id="Q8TPA8"/>
<dbReference type="Proteomes" id="UP000002487">
    <property type="component" value="Chromosome"/>
</dbReference>
<dbReference type="KEGG" id="mac:MA_2005"/>
<accession>Q8TPA8</accession>